<gene>
    <name evidence="2" type="ORF">A2660_02585</name>
</gene>
<dbReference type="EMBL" id="MFEJ01000019">
    <property type="protein sequence ID" value="OGE80193.1"/>
    <property type="molecule type" value="Genomic_DNA"/>
</dbReference>
<evidence type="ECO:0000313" key="3">
    <source>
        <dbReference type="Proteomes" id="UP000176233"/>
    </source>
</evidence>
<dbReference type="GO" id="GO:0006974">
    <property type="term" value="P:DNA damage response"/>
    <property type="evidence" value="ECO:0007669"/>
    <property type="project" value="TreeGrafter"/>
</dbReference>
<proteinExistence type="predicted"/>
<reference evidence="2 3" key="1">
    <citation type="journal article" date="2016" name="Nat. Commun.">
        <title>Thousands of microbial genomes shed light on interconnected biogeochemical processes in an aquifer system.</title>
        <authorList>
            <person name="Anantharaman K."/>
            <person name="Brown C.T."/>
            <person name="Hug L.A."/>
            <person name="Sharon I."/>
            <person name="Castelle C.J."/>
            <person name="Probst A.J."/>
            <person name="Thomas B.C."/>
            <person name="Singh A."/>
            <person name="Wilkins M.J."/>
            <person name="Karaoz U."/>
            <person name="Brodie E.L."/>
            <person name="Williams K.H."/>
            <person name="Hubbard S.S."/>
            <person name="Banfield J.F."/>
        </authorList>
    </citation>
    <scope>NUCLEOTIDE SEQUENCE [LARGE SCALE GENOMIC DNA]</scope>
</reference>
<dbReference type="PANTHER" id="PTHR34387">
    <property type="entry name" value="SLR1258 PROTEIN"/>
    <property type="match status" value="1"/>
</dbReference>
<dbReference type="InterPro" id="IPR052022">
    <property type="entry name" value="26kDa_periplasmic_antigen"/>
</dbReference>
<dbReference type="Gene3D" id="3.30.70.2970">
    <property type="entry name" value="Protein of unknown function (DUF541), domain 2"/>
    <property type="match status" value="1"/>
</dbReference>
<organism evidence="2 3">
    <name type="scientific">Candidatus Doudnabacteria bacterium RIFCSPHIGHO2_01_FULL_45_18</name>
    <dbReference type="NCBI Taxonomy" id="1817823"/>
    <lineage>
        <taxon>Bacteria</taxon>
        <taxon>Candidatus Doudnaibacteriota</taxon>
    </lineage>
</organism>
<evidence type="ECO:0000313" key="2">
    <source>
        <dbReference type="EMBL" id="OGE80193.1"/>
    </source>
</evidence>
<evidence type="ECO:0008006" key="4">
    <source>
        <dbReference type="Google" id="ProtNLM"/>
    </source>
</evidence>
<dbReference type="InterPro" id="IPR007497">
    <property type="entry name" value="SIMPL/DUF541"/>
</dbReference>
<dbReference type="Pfam" id="PF04402">
    <property type="entry name" value="SIMPL"/>
    <property type="match status" value="1"/>
</dbReference>
<dbReference type="Gene3D" id="3.30.110.170">
    <property type="entry name" value="Protein of unknown function (DUF541), domain 1"/>
    <property type="match status" value="1"/>
</dbReference>
<evidence type="ECO:0000256" key="1">
    <source>
        <dbReference type="SAM" id="Phobius"/>
    </source>
</evidence>
<keyword evidence="1" id="KW-0472">Membrane</keyword>
<dbReference type="PANTHER" id="PTHR34387:SF1">
    <property type="entry name" value="PERIPLASMIC IMMUNOGENIC PROTEIN"/>
    <property type="match status" value="1"/>
</dbReference>
<name>A0A1F5NRE5_9BACT</name>
<keyword evidence="1" id="KW-1133">Transmembrane helix</keyword>
<feature type="transmembrane region" description="Helical" evidence="1">
    <location>
        <begin position="12"/>
        <end position="33"/>
    </location>
</feature>
<sequence>MEINTDQIKPWVWQALGLLLVAFLGISVLDKVYNFSQDFRNSVPKNTLSMSAEGKVSARPDLATVNVGVLTNEPTAKAAQDQNTKITNELIDFIKKQGLADDDIVTSNFSVYPNYEYNNGRNTINGYQANQTLTIKVHGVDKSTETLGKILSGAVDNGSNQIQGVNFSFDDPDDLKQEARKIAIEKAKQKASDLAQASGLRLGRVVTISENSIYSPYPMPYVLDATKDGMGGGGTAPAIEAGSQDIIAQMTIIFEVK</sequence>
<dbReference type="Proteomes" id="UP000176233">
    <property type="component" value="Unassembled WGS sequence"/>
</dbReference>
<accession>A0A1F5NRE5</accession>
<dbReference type="AlphaFoldDB" id="A0A1F5NRE5"/>
<protein>
    <recommendedName>
        <fullName evidence="4">SIMPL domain-containing protein</fullName>
    </recommendedName>
</protein>
<comment type="caution">
    <text evidence="2">The sequence shown here is derived from an EMBL/GenBank/DDBJ whole genome shotgun (WGS) entry which is preliminary data.</text>
</comment>
<keyword evidence="1" id="KW-0812">Transmembrane</keyword>